<gene>
    <name evidence="3" type="ORF">DUT91_06035</name>
</gene>
<evidence type="ECO:0000256" key="1">
    <source>
        <dbReference type="PROSITE-ProRule" id="PRU00464"/>
    </source>
</evidence>
<dbReference type="InterPro" id="IPR026026">
    <property type="entry name" value="HIT_Hint"/>
</dbReference>
<keyword evidence="4" id="KW-1185">Reference proteome</keyword>
<dbReference type="RefSeq" id="WP_114439444.1">
    <property type="nucleotide sequence ID" value="NZ_QOZG01000002.1"/>
</dbReference>
<dbReference type="InterPro" id="IPR011146">
    <property type="entry name" value="HIT-like"/>
</dbReference>
<organism evidence="3 4">
    <name type="scientific">Phyllobacterium salinisoli</name>
    <dbReference type="NCBI Taxonomy" id="1899321"/>
    <lineage>
        <taxon>Bacteria</taxon>
        <taxon>Pseudomonadati</taxon>
        <taxon>Pseudomonadota</taxon>
        <taxon>Alphaproteobacteria</taxon>
        <taxon>Hyphomicrobiales</taxon>
        <taxon>Phyllobacteriaceae</taxon>
        <taxon>Phyllobacterium</taxon>
    </lineage>
</organism>
<evidence type="ECO:0000259" key="2">
    <source>
        <dbReference type="PROSITE" id="PS51084"/>
    </source>
</evidence>
<dbReference type="SUPFAM" id="SSF54197">
    <property type="entry name" value="HIT-like"/>
    <property type="match status" value="1"/>
</dbReference>
<dbReference type="Pfam" id="PF01230">
    <property type="entry name" value="HIT"/>
    <property type="match status" value="1"/>
</dbReference>
<dbReference type="Gene3D" id="3.30.428.10">
    <property type="entry name" value="HIT-like"/>
    <property type="match status" value="1"/>
</dbReference>
<feature type="domain" description="HIT" evidence="2">
    <location>
        <begin position="36"/>
        <end position="105"/>
    </location>
</feature>
<sequence>MTTFVLDGKLAADTFAVATLGLCDLRLMNDRRWPWLILVPQRPDKVELHDLTPLDQTMLTFEMGIAAQALKAVTGCEKINIAALGNIVRQLHVHIIARNTGDAGWPGPVWGYGTAEPYQPEDARKLALAISNAL</sequence>
<name>A0A368K6I1_9HYPH</name>
<comment type="caution">
    <text evidence="1">Lacks conserved residue(s) required for the propagation of feature annotation.</text>
</comment>
<dbReference type="EMBL" id="QOZG01000002">
    <property type="protein sequence ID" value="RCS24998.1"/>
    <property type="molecule type" value="Genomic_DNA"/>
</dbReference>
<dbReference type="PROSITE" id="PS51084">
    <property type="entry name" value="HIT_2"/>
    <property type="match status" value="1"/>
</dbReference>
<evidence type="ECO:0000313" key="3">
    <source>
        <dbReference type="EMBL" id="RCS24998.1"/>
    </source>
</evidence>
<accession>A0A368K6I1</accession>
<dbReference type="InterPro" id="IPR036265">
    <property type="entry name" value="HIT-like_sf"/>
</dbReference>
<protein>
    <submittedName>
        <fullName evidence="3">HIT domain-containing protein</fullName>
    </submittedName>
</protein>
<dbReference type="GO" id="GO:0003824">
    <property type="term" value="F:catalytic activity"/>
    <property type="evidence" value="ECO:0007669"/>
    <property type="project" value="InterPro"/>
</dbReference>
<reference evidence="3 4" key="1">
    <citation type="submission" date="2018-07" db="EMBL/GenBank/DDBJ databases">
        <title>The draft genome of Phyllobacterium salinisoli.</title>
        <authorList>
            <person name="Liu L."/>
            <person name="Li L."/>
            <person name="Zhang X."/>
            <person name="Liang L."/>
        </authorList>
    </citation>
    <scope>NUCLEOTIDE SEQUENCE [LARGE SCALE GENOMIC DNA]</scope>
    <source>
        <strain evidence="3 4">LLAN61</strain>
    </source>
</reference>
<evidence type="ECO:0000313" key="4">
    <source>
        <dbReference type="Proteomes" id="UP000253420"/>
    </source>
</evidence>
<dbReference type="OrthoDB" id="9799145at2"/>
<comment type="caution">
    <text evidence="3">The sequence shown here is derived from an EMBL/GenBank/DDBJ whole genome shotgun (WGS) entry which is preliminary data.</text>
</comment>
<dbReference type="Proteomes" id="UP000253420">
    <property type="component" value="Unassembled WGS sequence"/>
</dbReference>
<dbReference type="PIRSF" id="PIRSF000714">
    <property type="entry name" value="HIT"/>
    <property type="match status" value="1"/>
</dbReference>
<proteinExistence type="predicted"/>
<dbReference type="AlphaFoldDB" id="A0A368K6I1"/>